<protein>
    <submittedName>
        <fullName evidence="1">Uncharacterized protein</fullName>
    </submittedName>
</protein>
<comment type="caution">
    <text evidence="1">The sequence shown here is derived from an EMBL/GenBank/DDBJ whole genome shotgun (WGS) entry which is preliminary data.</text>
</comment>
<organism evidence="1 2">
    <name type="scientific">Puccinia coronata f. sp. avenae</name>
    <dbReference type="NCBI Taxonomy" id="200324"/>
    <lineage>
        <taxon>Eukaryota</taxon>
        <taxon>Fungi</taxon>
        <taxon>Dikarya</taxon>
        <taxon>Basidiomycota</taxon>
        <taxon>Pucciniomycotina</taxon>
        <taxon>Pucciniomycetes</taxon>
        <taxon>Pucciniales</taxon>
        <taxon>Pucciniaceae</taxon>
        <taxon>Puccinia</taxon>
    </lineage>
</organism>
<accession>A0A2N5U3M5</accession>
<dbReference type="AlphaFoldDB" id="A0A2N5U3M5"/>
<evidence type="ECO:0000313" key="2">
    <source>
        <dbReference type="Proteomes" id="UP000235392"/>
    </source>
</evidence>
<gene>
    <name evidence="1" type="ORF">PCASD_16436</name>
</gene>
<dbReference type="Proteomes" id="UP000235392">
    <property type="component" value="Unassembled WGS sequence"/>
</dbReference>
<dbReference type="EMBL" id="PGCI01000245">
    <property type="protein sequence ID" value="PLW32329.1"/>
    <property type="molecule type" value="Genomic_DNA"/>
</dbReference>
<proteinExistence type="predicted"/>
<sequence>MFSVETESNVPAYRDLAEAICQPTRMKQTKVVVEKSNNSLNFPAAPTRGT</sequence>
<evidence type="ECO:0000313" key="1">
    <source>
        <dbReference type="EMBL" id="PLW32329.1"/>
    </source>
</evidence>
<name>A0A2N5U3M5_9BASI</name>
<reference evidence="1 2" key="1">
    <citation type="submission" date="2017-11" db="EMBL/GenBank/DDBJ databases">
        <title>De novo assembly and phasing of dikaryotic genomes from two isolates of Puccinia coronata f. sp. avenae, the causal agent of oat crown rust.</title>
        <authorList>
            <person name="Miller M.E."/>
            <person name="Zhang Y."/>
            <person name="Omidvar V."/>
            <person name="Sperschneider J."/>
            <person name="Schwessinger B."/>
            <person name="Raley C."/>
            <person name="Palmer J.M."/>
            <person name="Garnica D."/>
            <person name="Upadhyaya N."/>
            <person name="Rathjen J."/>
            <person name="Taylor J.M."/>
            <person name="Park R.F."/>
            <person name="Dodds P.N."/>
            <person name="Hirsch C.D."/>
            <person name="Kianian S.F."/>
            <person name="Figueroa M."/>
        </authorList>
    </citation>
    <scope>NUCLEOTIDE SEQUENCE [LARGE SCALE GENOMIC DNA]</scope>
    <source>
        <strain evidence="1">12SD80</strain>
    </source>
</reference>